<evidence type="ECO:0000313" key="5">
    <source>
        <dbReference type="EMBL" id="RQP26230.1"/>
    </source>
</evidence>
<keyword evidence="3" id="KW-0732">Signal</keyword>
<organism evidence="5 6">
    <name type="scientific">Piscinibacter terrae</name>
    <dbReference type="NCBI Taxonomy" id="2496871"/>
    <lineage>
        <taxon>Bacteria</taxon>
        <taxon>Pseudomonadati</taxon>
        <taxon>Pseudomonadota</taxon>
        <taxon>Betaproteobacteria</taxon>
        <taxon>Burkholderiales</taxon>
        <taxon>Sphaerotilaceae</taxon>
        <taxon>Piscinibacter</taxon>
    </lineage>
</organism>
<dbReference type="AlphaFoldDB" id="A0A3N7HV53"/>
<dbReference type="InterPro" id="IPR011990">
    <property type="entry name" value="TPR-like_helical_dom_sf"/>
</dbReference>
<sequence>MRRLTTLAAALALAAVMIPGHALTPPVPPAKGVMPIAPLLPPQVRIWSPQARLAIQLEKADVFTEVVGHAARTRVELVLRNPNDQVLEGELQFPLREGQVATGFALDMGHEMRPAVPVEKAKGQQVFEDVTRTRVDPALLEVTQGNNYKLRVYPIPGRGTRRVVLDISENLGRSGRGKVMGASFELPLEFAGEVGQLDVDLRLADVPLSSIHLEASGLPANDVQTQQRTGWSQVQIHRSHHRGAALLKVDLPARSDTVVAASTVDSRSMFYAEVPMVQRAMPRPAPRSIALQWDASGSGATRDHDRELALLDAYFKAVRNVDVQLNVVRDAAEPARRFAVKDGRWDELRRALNGVAYDGATNFAALVAVPKVDLAFVFSDGLGNWGAHAQPGDKVPTYAVSAASSVDARRLAGLSQRSGGEWLDLLHVDAAAAVKSLTSQRVRLAGIRGAGASQLVARMPQVGESFVAVAGQVARWPARVTLDFVLPDGQASSQVVDIQAPRETSPARADLVPIQWASMRIAELEEDYDAHRAEIRRVGKQFGLVTRETSLIVLDAINDYVRYEIEPPMAMRAEYERLMAYGNRQVQDQRTAHLEGVVSRFKEQVAWWQRDYPKGGLPREEAADRKEALGRLQERDARSRRSDDVADATARAAVPMPPPPPVMAPAPAVAPAMAEAAQMRTRAAGNAAPADLAKKEAAADKPDTTTSSIQLTKWAPDSAYARRLREAPRDQVYQRYLDERPDFVNSTAFFLDAADVLFDKGLPELGLRVLSNLAEMNLENRHILRVLGYRLLQARQAELAIPVFQEVKRLSPNEPQSWRDLGLAHADAKQWQDAVDQLWEVVSRPWDGRFPDIDLTALAELNSVAARAQLLGQPVRTQGFDQRLMRNLPLDLRIVLSWDADNTDIDLWVVDPNGEKAFYGHRFTRQGGRVSQDVTGGYGPEEFSLRRAKPGHYTVQAQFYGHRQQIVSPATNLMMRLTTGFGTAQQKEELTTVRLDGPSAMVTVGGFDVAPQP</sequence>
<dbReference type="InterPro" id="IPR019220">
    <property type="entry name" value="DUF2135"/>
</dbReference>
<evidence type="ECO:0000256" key="2">
    <source>
        <dbReference type="SAM" id="MobiDB-lite"/>
    </source>
</evidence>
<accession>A0A3N7HV53</accession>
<dbReference type="SUPFAM" id="SSF48452">
    <property type="entry name" value="TPR-like"/>
    <property type="match status" value="1"/>
</dbReference>
<protein>
    <submittedName>
        <fullName evidence="5">DUF2135 domain-containing protein</fullName>
    </submittedName>
</protein>
<dbReference type="RefSeq" id="WP_124538903.1">
    <property type="nucleotide sequence ID" value="NZ_QUSW01000001.1"/>
</dbReference>
<feature type="region of interest" description="Disordered" evidence="2">
    <location>
        <begin position="613"/>
        <end position="661"/>
    </location>
</feature>
<dbReference type="Gene3D" id="1.25.40.10">
    <property type="entry name" value="Tetratricopeptide repeat domain"/>
    <property type="match status" value="1"/>
</dbReference>
<dbReference type="Pfam" id="PF08487">
    <property type="entry name" value="VIT"/>
    <property type="match status" value="1"/>
</dbReference>
<feature type="coiled-coil region" evidence="1">
    <location>
        <begin position="514"/>
        <end position="541"/>
    </location>
</feature>
<evidence type="ECO:0000256" key="1">
    <source>
        <dbReference type="SAM" id="Coils"/>
    </source>
</evidence>
<dbReference type="Gene3D" id="2.60.120.380">
    <property type="match status" value="1"/>
</dbReference>
<feature type="region of interest" description="Disordered" evidence="2">
    <location>
        <begin position="680"/>
        <end position="708"/>
    </location>
</feature>
<keyword evidence="6" id="KW-1185">Reference proteome</keyword>
<dbReference type="EMBL" id="QUSW01000001">
    <property type="protein sequence ID" value="RQP26230.1"/>
    <property type="molecule type" value="Genomic_DNA"/>
</dbReference>
<keyword evidence="1" id="KW-0175">Coiled coil</keyword>
<reference evidence="5 6" key="2">
    <citation type="submission" date="2018-12" db="EMBL/GenBank/DDBJ databases">
        <title>Rhizobacter gummiphilus sp. nov., a rubber-degrading bacterium isolated from the soil of a botanical garden in Japan.</title>
        <authorList>
            <person name="Shunsuke S.S."/>
        </authorList>
    </citation>
    <scope>NUCLEOTIDE SEQUENCE [LARGE SCALE GENOMIC DNA]</scope>
    <source>
        <strain evidence="5 6">S-16</strain>
    </source>
</reference>
<feature type="compositionally biased region" description="Basic and acidic residues" evidence="2">
    <location>
        <begin position="692"/>
        <end position="703"/>
    </location>
</feature>
<reference evidence="5 6" key="1">
    <citation type="submission" date="2018-08" db="EMBL/GenBank/DDBJ databases">
        <authorList>
            <person name="Khan S.A."/>
            <person name="Jeon C.O."/>
            <person name="Chun B.H."/>
            <person name="Jeong S.E."/>
        </authorList>
    </citation>
    <scope>NUCLEOTIDE SEQUENCE [LARGE SCALE GENOMIC DNA]</scope>
    <source>
        <strain evidence="5 6">S-16</strain>
    </source>
</reference>
<evidence type="ECO:0000256" key="3">
    <source>
        <dbReference type="SAM" id="SignalP"/>
    </source>
</evidence>
<feature type="compositionally biased region" description="Basic and acidic residues" evidence="2">
    <location>
        <begin position="613"/>
        <end position="644"/>
    </location>
</feature>
<dbReference type="Proteomes" id="UP000267464">
    <property type="component" value="Unassembled WGS sequence"/>
</dbReference>
<name>A0A3N7HV53_9BURK</name>
<feature type="signal peptide" evidence="3">
    <location>
        <begin position="1"/>
        <end position="22"/>
    </location>
</feature>
<feature type="chain" id="PRO_5018030100" evidence="3">
    <location>
        <begin position="23"/>
        <end position="1013"/>
    </location>
</feature>
<dbReference type="InterPro" id="IPR013694">
    <property type="entry name" value="VIT"/>
</dbReference>
<evidence type="ECO:0000259" key="4">
    <source>
        <dbReference type="PROSITE" id="PS51468"/>
    </source>
</evidence>
<comment type="caution">
    <text evidence="5">The sequence shown here is derived from an EMBL/GenBank/DDBJ whole genome shotgun (WGS) entry which is preliminary data.</text>
</comment>
<dbReference type="OrthoDB" id="266279at2"/>
<feature type="domain" description="VIT" evidence="4">
    <location>
        <begin position="41"/>
        <end position="169"/>
    </location>
</feature>
<dbReference type="PROSITE" id="PS51468">
    <property type="entry name" value="VIT"/>
    <property type="match status" value="1"/>
</dbReference>
<gene>
    <name evidence="5" type="ORF">DZC73_04135</name>
</gene>
<evidence type="ECO:0000313" key="6">
    <source>
        <dbReference type="Proteomes" id="UP000267464"/>
    </source>
</evidence>
<proteinExistence type="predicted"/>
<dbReference type="Pfam" id="PF09906">
    <property type="entry name" value="DUF2135"/>
    <property type="match status" value="1"/>
</dbReference>